<keyword evidence="2" id="KW-1185">Reference proteome</keyword>
<gene>
    <name evidence="1" type="ORF">ACFSCV_12130</name>
</gene>
<name>A0ABW4K916_9HYPH</name>
<dbReference type="RefSeq" id="WP_378799840.1">
    <property type="nucleotide sequence ID" value="NZ_JBHUER010000008.1"/>
</dbReference>
<accession>A0ABW4K916</accession>
<proteinExistence type="predicted"/>
<comment type="caution">
    <text evidence="1">The sequence shown here is derived from an EMBL/GenBank/DDBJ whole genome shotgun (WGS) entry which is preliminary data.</text>
</comment>
<dbReference type="EMBL" id="JBHUER010000008">
    <property type="protein sequence ID" value="MFD1703749.1"/>
    <property type="molecule type" value="Genomic_DNA"/>
</dbReference>
<evidence type="ECO:0000313" key="2">
    <source>
        <dbReference type="Proteomes" id="UP001597308"/>
    </source>
</evidence>
<sequence>MPYVTEPPQLIRVDAASRPEFIVGQSPEGWWLAVETHGRGGGIFRDRDSAIAYVAEETGSMPGSVAIATAPVALKM</sequence>
<evidence type="ECO:0000313" key="1">
    <source>
        <dbReference type="EMBL" id="MFD1703749.1"/>
    </source>
</evidence>
<reference evidence="2" key="1">
    <citation type="journal article" date="2019" name="Int. J. Syst. Evol. Microbiol.">
        <title>The Global Catalogue of Microorganisms (GCM) 10K type strain sequencing project: providing services to taxonomists for standard genome sequencing and annotation.</title>
        <authorList>
            <consortium name="The Broad Institute Genomics Platform"/>
            <consortium name="The Broad Institute Genome Sequencing Center for Infectious Disease"/>
            <person name="Wu L."/>
            <person name="Ma J."/>
        </authorList>
    </citation>
    <scope>NUCLEOTIDE SEQUENCE [LARGE SCALE GENOMIC DNA]</scope>
    <source>
        <strain evidence="2">KCTC 23707</strain>
    </source>
</reference>
<organism evidence="1 2">
    <name type="scientific">Methylopila henanensis</name>
    <dbReference type="NCBI Taxonomy" id="873516"/>
    <lineage>
        <taxon>Bacteria</taxon>
        <taxon>Pseudomonadati</taxon>
        <taxon>Pseudomonadota</taxon>
        <taxon>Alphaproteobacteria</taxon>
        <taxon>Hyphomicrobiales</taxon>
        <taxon>Methylopilaceae</taxon>
        <taxon>Methylopila</taxon>
    </lineage>
</organism>
<protein>
    <submittedName>
        <fullName evidence="1">RAG2 PHD domain containing protein</fullName>
    </submittedName>
</protein>
<dbReference type="Proteomes" id="UP001597308">
    <property type="component" value="Unassembled WGS sequence"/>
</dbReference>